<gene>
    <name evidence="1" type="ORF">EIB73_13190</name>
</gene>
<evidence type="ECO:0000313" key="1">
    <source>
        <dbReference type="EMBL" id="AZI34069.1"/>
    </source>
</evidence>
<sequence length="441" mass="52354">MYDNSKLNCTDQQLIQRLRNFPNMKQVETNNTTDSFQIFGNHLRMDFRKSFENGRFVGYHNVYLSISPHYHFNRYKHNGNDLTPENARKSILDICRYLEIKESEFDLFKVVNLEFGLNIIPKTDIKKLVNGIEFYKKTPFIVKNPKEPFSKITDATKQKNVKAYAKGIQCHEKLNAPEIDINTFRFEVKNKKSFAIRKHGIDTLNDLFKDEVFTRLAHALVKEWQLIHIINLEPNFATYTREDLKFIKQHSTVNDWLKIINDENRNKFQREKQKYFKTLQGDDKIREEVFNLMNEKIMSFGIGAYLPQKSENVKTSSTTITKRKTKDLQISKEVQIYPHAHVVKCTNAPTPEQPRKCLMTNINITMQKDESKFIYTTGLNYYREHDPNLYEKLLRDFWSDDCRGKKDDDLHKIISHNVRNRYNNNRYRIDKNILVGQLPLF</sequence>
<dbReference type="RefSeq" id="WP_125025705.1">
    <property type="nucleotide sequence ID" value="NZ_CP034159.1"/>
</dbReference>
<protein>
    <submittedName>
        <fullName evidence="1">Uncharacterized protein</fullName>
    </submittedName>
</protein>
<reference evidence="2" key="1">
    <citation type="submission" date="2018-11" db="EMBL/GenBank/DDBJ databases">
        <title>Proposal to divide the Flavobacteriaceae and reorganize its genera based on Amino Acid Identity values calculated from whole genome sequences.</title>
        <authorList>
            <person name="Nicholson A.C."/>
            <person name="Gulvik C.A."/>
            <person name="Whitney A.M."/>
            <person name="Humrighouse B.W."/>
            <person name="Bell M."/>
            <person name="Holmes B."/>
            <person name="Steigerwalt A.G."/>
            <person name="Villarma A."/>
            <person name="Sheth M."/>
            <person name="Batra D."/>
            <person name="Pryor J."/>
            <person name="Bernardet J.-F."/>
            <person name="Hugo C."/>
            <person name="Kampfer P."/>
            <person name="Newman J.D."/>
            <person name="McQuiston J.R."/>
        </authorList>
    </citation>
    <scope>NUCLEOTIDE SEQUENCE [LARGE SCALE GENOMIC DNA]</scope>
    <source>
        <strain evidence="2">G0081</strain>
    </source>
</reference>
<name>A0A3G8XLR7_9FLAO</name>
<proteinExistence type="predicted"/>
<dbReference type="EMBL" id="CP034159">
    <property type="protein sequence ID" value="AZI34069.1"/>
    <property type="molecule type" value="Genomic_DNA"/>
</dbReference>
<accession>A0A3G8XLR7</accession>
<keyword evidence="2" id="KW-1185">Reference proteome</keyword>
<dbReference type="KEGG" id="ccas:EIB73_13190"/>
<evidence type="ECO:0000313" key="2">
    <source>
        <dbReference type="Proteomes" id="UP000270185"/>
    </source>
</evidence>
<dbReference type="OrthoDB" id="795069at2"/>
<dbReference type="AlphaFoldDB" id="A0A3G8XLR7"/>
<organism evidence="1 2">
    <name type="scientific">Kaistella carnis</name>
    <dbReference type="NCBI Taxonomy" id="1241979"/>
    <lineage>
        <taxon>Bacteria</taxon>
        <taxon>Pseudomonadati</taxon>
        <taxon>Bacteroidota</taxon>
        <taxon>Flavobacteriia</taxon>
        <taxon>Flavobacteriales</taxon>
        <taxon>Weeksellaceae</taxon>
        <taxon>Chryseobacterium group</taxon>
        <taxon>Kaistella</taxon>
    </lineage>
</organism>
<dbReference type="Proteomes" id="UP000270185">
    <property type="component" value="Chromosome"/>
</dbReference>